<evidence type="ECO:0000313" key="4">
    <source>
        <dbReference type="Proteomes" id="UP001141659"/>
    </source>
</evidence>
<keyword evidence="2" id="KW-0378">Hydrolase</keyword>
<dbReference type="GO" id="GO:0005576">
    <property type="term" value="C:extracellular region"/>
    <property type="evidence" value="ECO:0007669"/>
    <property type="project" value="InterPro"/>
</dbReference>
<organism evidence="3 4">
    <name type="scientific">Mycolicibacterium porcinum</name>
    <dbReference type="NCBI Taxonomy" id="39693"/>
    <lineage>
        <taxon>Bacteria</taxon>
        <taxon>Bacillati</taxon>
        <taxon>Actinomycetota</taxon>
        <taxon>Actinomycetes</taxon>
        <taxon>Mycobacteriales</taxon>
        <taxon>Mycobacteriaceae</taxon>
        <taxon>Mycolicibacterium</taxon>
    </lineage>
</organism>
<evidence type="ECO:0000256" key="1">
    <source>
        <dbReference type="ARBA" id="ARBA00022729"/>
    </source>
</evidence>
<protein>
    <submittedName>
        <fullName evidence="3">Prolyl oligopeptidase family serine peptidase</fullName>
    </submittedName>
</protein>
<comment type="caution">
    <text evidence="3">The sequence shown here is derived from an EMBL/GenBank/DDBJ whole genome shotgun (WGS) entry which is preliminary data.</text>
</comment>
<dbReference type="Proteomes" id="UP001141659">
    <property type="component" value="Unassembled WGS sequence"/>
</dbReference>
<dbReference type="EMBL" id="JACKVC010000020">
    <property type="protein sequence ID" value="MCV7390981.1"/>
    <property type="molecule type" value="Genomic_DNA"/>
</dbReference>
<name>A0AAW5T8Z1_9MYCO</name>
<reference evidence="3" key="1">
    <citation type="submission" date="2020-07" db="EMBL/GenBank/DDBJ databases">
        <authorList>
            <person name="Pettersson B.M.F."/>
            <person name="Behra P.R.K."/>
            <person name="Ramesh M."/>
            <person name="Das S."/>
            <person name="Dasgupta S."/>
            <person name="Kirsebom L.A."/>
        </authorList>
    </citation>
    <scope>NUCLEOTIDE SEQUENCE</scope>
    <source>
        <strain evidence="3">DSM 44242</strain>
    </source>
</reference>
<dbReference type="PANTHER" id="PTHR43037:SF1">
    <property type="entry name" value="BLL1128 PROTEIN"/>
    <property type="match status" value="1"/>
</dbReference>
<proteinExistence type="predicted"/>
<dbReference type="Pfam" id="PF10503">
    <property type="entry name" value="Esterase_PHB"/>
    <property type="match status" value="1"/>
</dbReference>
<dbReference type="Gene3D" id="3.40.50.1820">
    <property type="entry name" value="alpha/beta hydrolase"/>
    <property type="match status" value="1"/>
</dbReference>
<keyword evidence="1" id="KW-0732">Signal</keyword>
<dbReference type="PANTHER" id="PTHR43037">
    <property type="entry name" value="UNNAMED PRODUCT-RELATED"/>
    <property type="match status" value="1"/>
</dbReference>
<gene>
    <name evidence="3" type="ORF">H5P34_23240</name>
</gene>
<dbReference type="InterPro" id="IPR050955">
    <property type="entry name" value="Plant_Biomass_Hydrol_Est"/>
</dbReference>
<evidence type="ECO:0000256" key="2">
    <source>
        <dbReference type="ARBA" id="ARBA00022801"/>
    </source>
</evidence>
<accession>A0AAW5T8Z1</accession>
<dbReference type="SUPFAM" id="SSF53474">
    <property type="entry name" value="alpha/beta-Hydrolases"/>
    <property type="match status" value="1"/>
</dbReference>
<reference evidence="3" key="2">
    <citation type="journal article" date="2022" name="BMC Genomics">
        <title>Comparative genome analysis of mycobacteria focusing on tRNA and non-coding RNA.</title>
        <authorList>
            <person name="Behra P.R.K."/>
            <person name="Pettersson B.M.F."/>
            <person name="Ramesh M."/>
            <person name="Das S."/>
            <person name="Dasgupta S."/>
            <person name="Kirsebom L.A."/>
        </authorList>
    </citation>
    <scope>NUCLEOTIDE SEQUENCE</scope>
    <source>
        <strain evidence="3">DSM 44242</strain>
    </source>
</reference>
<evidence type="ECO:0000313" key="3">
    <source>
        <dbReference type="EMBL" id="MCV7390981.1"/>
    </source>
</evidence>
<dbReference type="GO" id="GO:0016787">
    <property type="term" value="F:hydrolase activity"/>
    <property type="evidence" value="ECO:0007669"/>
    <property type="project" value="UniProtKB-KW"/>
</dbReference>
<dbReference type="InterPro" id="IPR010126">
    <property type="entry name" value="Esterase_phb"/>
</dbReference>
<sequence length="340" mass="34715">MAWKPRATVAGRIFSGRSRGVARKFARDIYSAPVLFTPGRLRTVVCAALVALSWCAVGPAPATAAPVPSAQIDFGGTMRTYRVHLPAGGAPSGLVVNLHAAGSTGADQAALTHYDGVADAYGFAVVYPDGIDYSWADGRGASVPDRQGVDDVGFISTLVERLVAENGIPRGRVYATGLSAGGFMANRLACDRADLFAAIAPVAGTLGTNVGCSPSRPVSVLATYGTADPIVPFNGGPMTGRGGGSTVVSGPAMVDRWRQINGCPAPSDEVLPATGDGTETHRIASDGCAAGTSVVFMRVDGGGHTWPGVPEILPVQEVGAASRAFDASDASAQFFASHGR</sequence>
<dbReference type="InterPro" id="IPR029058">
    <property type="entry name" value="AB_hydrolase_fold"/>
</dbReference>
<dbReference type="AlphaFoldDB" id="A0AAW5T8Z1"/>